<dbReference type="Pfam" id="PF00096">
    <property type="entry name" value="zf-C2H2"/>
    <property type="match status" value="7"/>
</dbReference>
<evidence type="ECO:0000256" key="5">
    <source>
        <dbReference type="ARBA" id="ARBA00022771"/>
    </source>
</evidence>
<evidence type="ECO:0000256" key="3">
    <source>
        <dbReference type="ARBA" id="ARBA00022723"/>
    </source>
</evidence>
<feature type="domain" description="C2H2-type" evidence="13">
    <location>
        <begin position="89"/>
        <end position="116"/>
    </location>
</feature>
<dbReference type="Gene3D" id="3.30.160.60">
    <property type="entry name" value="Classic Zinc Finger"/>
    <property type="match status" value="10"/>
</dbReference>
<accession>A0A1B6LI32</accession>
<feature type="domain" description="C2H2-type" evidence="13">
    <location>
        <begin position="204"/>
        <end position="231"/>
    </location>
</feature>
<organism evidence="14">
    <name type="scientific">Graphocephala atropunctata</name>
    <dbReference type="NCBI Taxonomy" id="36148"/>
    <lineage>
        <taxon>Eukaryota</taxon>
        <taxon>Metazoa</taxon>
        <taxon>Ecdysozoa</taxon>
        <taxon>Arthropoda</taxon>
        <taxon>Hexapoda</taxon>
        <taxon>Insecta</taxon>
        <taxon>Pterygota</taxon>
        <taxon>Neoptera</taxon>
        <taxon>Paraneoptera</taxon>
        <taxon>Hemiptera</taxon>
        <taxon>Auchenorrhyncha</taxon>
        <taxon>Membracoidea</taxon>
        <taxon>Cicadellidae</taxon>
        <taxon>Cicadellinae</taxon>
        <taxon>Cicadellini</taxon>
        <taxon>Graphocephala</taxon>
    </lineage>
</organism>
<evidence type="ECO:0000256" key="11">
    <source>
        <dbReference type="PROSITE-ProRule" id="PRU00042"/>
    </source>
</evidence>
<proteinExistence type="inferred from homology"/>
<keyword evidence="3" id="KW-0479">Metal-binding</keyword>
<evidence type="ECO:0000256" key="2">
    <source>
        <dbReference type="ARBA" id="ARBA00006991"/>
    </source>
</evidence>
<evidence type="ECO:0000256" key="10">
    <source>
        <dbReference type="ARBA" id="ARBA00023242"/>
    </source>
</evidence>
<dbReference type="AlphaFoldDB" id="A0A1B6LI32"/>
<keyword evidence="9" id="KW-0804">Transcription</keyword>
<dbReference type="GO" id="GO:0008270">
    <property type="term" value="F:zinc ion binding"/>
    <property type="evidence" value="ECO:0007669"/>
    <property type="project" value="UniProtKB-KW"/>
</dbReference>
<keyword evidence="8" id="KW-0238">DNA-binding</keyword>
<evidence type="ECO:0000256" key="4">
    <source>
        <dbReference type="ARBA" id="ARBA00022737"/>
    </source>
</evidence>
<feature type="domain" description="C2H2-type" evidence="13">
    <location>
        <begin position="288"/>
        <end position="315"/>
    </location>
</feature>
<dbReference type="Pfam" id="PF12874">
    <property type="entry name" value="zf-met"/>
    <property type="match status" value="1"/>
</dbReference>
<feature type="domain" description="C2H2-type" evidence="13">
    <location>
        <begin position="260"/>
        <end position="287"/>
    </location>
</feature>
<evidence type="ECO:0000256" key="12">
    <source>
        <dbReference type="SAM" id="MobiDB-lite"/>
    </source>
</evidence>
<dbReference type="PANTHER" id="PTHR24379:SF121">
    <property type="entry name" value="C2H2-TYPE DOMAIN-CONTAINING PROTEIN"/>
    <property type="match status" value="1"/>
</dbReference>
<feature type="domain" description="C2H2-type" evidence="13">
    <location>
        <begin position="118"/>
        <end position="145"/>
    </location>
</feature>
<dbReference type="SMART" id="SM00355">
    <property type="entry name" value="ZnF_C2H2"/>
    <property type="match status" value="11"/>
</dbReference>
<sequence length="479" mass="54294">ECLVESHTITLADTTLQLEEDLAAAQLASMEADHDVLYRCDICSHLCESGEDLANHRESHSSCDICEKTFATTAQYKAHVKSHGREKEFVCEHCGSSFAQPYSLARHLAVHNSEDKAYSCVVCSQTFRSESQLRRHANEHREGKGARRRRGEVRQLTEEEAQELALQEGSSMSERVLIASIAERDRISDVKDPEMFKHEPVHANRCKYCPKSFRKPSDLVRHLRIHTGERPYQCDFCAKCFTVKSTLDSHLKTHNVQKRCVCHVCGYYFATKGSLKVHMRLHTGSRPFRCPVCFQRFRTSGHRKAHLMLHIKEAQPQLLQEVAGSTQPDDTATVAAAAAAPLANLGTVSQYSCSVCNKTFSKQSILVRHTRVHTGEKPFQCKICEKCFTQKNSLETHMKIHTGDRQFSCTECEASARPRRFTQKCNLDAHIRRHHPTTPISTPFTIDLSEEKFPVDLEKVVSDLFPHMKSKANLTADEL</sequence>
<evidence type="ECO:0000259" key="13">
    <source>
        <dbReference type="PROSITE" id="PS50157"/>
    </source>
</evidence>
<protein>
    <recommendedName>
        <fullName evidence="13">C2H2-type domain-containing protein</fullName>
    </recommendedName>
</protein>
<evidence type="ECO:0000256" key="1">
    <source>
        <dbReference type="ARBA" id="ARBA00004123"/>
    </source>
</evidence>
<dbReference type="FunFam" id="3.30.160.60:FF:001506">
    <property type="entry name" value="Zinc finger protein"/>
    <property type="match status" value="1"/>
</dbReference>
<keyword evidence="7" id="KW-0805">Transcription regulation</keyword>
<feature type="domain" description="C2H2-type" evidence="13">
    <location>
        <begin position="379"/>
        <end position="406"/>
    </location>
</feature>
<name>A0A1B6LI32_9HEMI</name>
<feature type="non-terminal residue" evidence="14">
    <location>
        <position position="1"/>
    </location>
</feature>
<dbReference type="GO" id="GO:0005634">
    <property type="term" value="C:nucleus"/>
    <property type="evidence" value="ECO:0007669"/>
    <property type="project" value="UniProtKB-SubCell"/>
</dbReference>
<evidence type="ECO:0000256" key="8">
    <source>
        <dbReference type="ARBA" id="ARBA00023125"/>
    </source>
</evidence>
<feature type="domain" description="C2H2-type" evidence="13">
    <location>
        <begin position="232"/>
        <end position="259"/>
    </location>
</feature>
<dbReference type="PROSITE" id="PS00028">
    <property type="entry name" value="ZINC_FINGER_C2H2_1"/>
    <property type="match status" value="9"/>
</dbReference>
<evidence type="ECO:0000313" key="14">
    <source>
        <dbReference type="EMBL" id="JAT23327.1"/>
    </source>
</evidence>
<feature type="domain" description="C2H2-type" evidence="13">
    <location>
        <begin position="61"/>
        <end position="88"/>
    </location>
</feature>
<dbReference type="InterPro" id="IPR036236">
    <property type="entry name" value="Znf_C2H2_sf"/>
</dbReference>
<dbReference type="FunFam" id="3.30.160.60:FF:000744">
    <property type="entry name" value="zinc finger E-box-binding homeobox 1"/>
    <property type="match status" value="1"/>
</dbReference>
<dbReference type="PROSITE" id="PS50157">
    <property type="entry name" value="ZINC_FINGER_C2H2_2"/>
    <property type="match status" value="9"/>
</dbReference>
<keyword evidence="10" id="KW-0539">Nucleus</keyword>
<keyword evidence="6" id="KW-0862">Zinc</keyword>
<comment type="similarity">
    <text evidence="2">Belongs to the krueppel C2H2-type zinc-finger protein family.</text>
</comment>
<evidence type="ECO:0000256" key="9">
    <source>
        <dbReference type="ARBA" id="ARBA00023163"/>
    </source>
</evidence>
<feature type="region of interest" description="Disordered" evidence="12">
    <location>
        <begin position="134"/>
        <end position="155"/>
    </location>
</feature>
<dbReference type="GO" id="GO:0045893">
    <property type="term" value="P:positive regulation of DNA-templated transcription"/>
    <property type="evidence" value="ECO:0007669"/>
    <property type="project" value="UniProtKB-ARBA"/>
</dbReference>
<evidence type="ECO:0000256" key="7">
    <source>
        <dbReference type="ARBA" id="ARBA00023015"/>
    </source>
</evidence>
<dbReference type="FunFam" id="3.30.160.60:FF:001732">
    <property type="entry name" value="Zgc:162936"/>
    <property type="match status" value="1"/>
</dbReference>
<dbReference type="PANTHER" id="PTHR24379">
    <property type="entry name" value="KRAB AND ZINC FINGER DOMAIN-CONTAINING"/>
    <property type="match status" value="1"/>
</dbReference>
<evidence type="ECO:0000256" key="6">
    <source>
        <dbReference type="ARBA" id="ARBA00022833"/>
    </source>
</evidence>
<keyword evidence="5 11" id="KW-0863">Zinc-finger</keyword>
<dbReference type="EMBL" id="GEBQ01016650">
    <property type="protein sequence ID" value="JAT23327.1"/>
    <property type="molecule type" value="Transcribed_RNA"/>
</dbReference>
<dbReference type="FunFam" id="3.30.160.60:FF:000100">
    <property type="entry name" value="Zinc finger 45-like"/>
    <property type="match status" value="1"/>
</dbReference>
<feature type="domain" description="C2H2-type" evidence="13">
    <location>
        <begin position="351"/>
        <end position="378"/>
    </location>
</feature>
<dbReference type="GO" id="GO:0043565">
    <property type="term" value="F:sequence-specific DNA binding"/>
    <property type="evidence" value="ECO:0007669"/>
    <property type="project" value="UniProtKB-ARBA"/>
</dbReference>
<dbReference type="FunFam" id="3.30.160.60:FF:000875">
    <property type="entry name" value="zinc finger protein 236 isoform X7"/>
    <property type="match status" value="1"/>
</dbReference>
<reference evidence="14" key="1">
    <citation type="submission" date="2015-11" db="EMBL/GenBank/DDBJ databases">
        <title>De novo transcriptome assembly of four potential Pierce s Disease insect vectors from Arizona vineyards.</title>
        <authorList>
            <person name="Tassone E.E."/>
        </authorList>
    </citation>
    <scope>NUCLEOTIDE SEQUENCE</scope>
</reference>
<comment type="subcellular location">
    <subcellularLocation>
        <location evidence="1">Nucleus</location>
    </subcellularLocation>
</comment>
<keyword evidence="4" id="KW-0677">Repeat</keyword>
<dbReference type="InterPro" id="IPR013087">
    <property type="entry name" value="Znf_C2H2_type"/>
</dbReference>
<dbReference type="FunFam" id="3.30.160.60:FF:001115">
    <property type="entry name" value="Zinc finger protein 236"/>
    <property type="match status" value="1"/>
</dbReference>
<dbReference type="GO" id="GO:0005694">
    <property type="term" value="C:chromosome"/>
    <property type="evidence" value="ECO:0007669"/>
    <property type="project" value="UniProtKB-ARBA"/>
</dbReference>
<gene>
    <name evidence="14" type="ORF">g.11280</name>
</gene>
<dbReference type="SUPFAM" id="SSF57667">
    <property type="entry name" value="beta-beta-alpha zinc fingers"/>
    <property type="match status" value="5"/>
</dbReference>